<comment type="subcellular location">
    <subcellularLocation>
        <location evidence="1">Golgi apparatus</location>
        <location evidence="1">Golgi stack membrane</location>
        <topology evidence="1">Single-pass type II membrane protein</topology>
    </subcellularLocation>
</comment>
<keyword evidence="13" id="KW-1015">Disulfide bond</keyword>
<dbReference type="OrthoDB" id="2014825at2759"/>
<keyword evidence="6 19" id="KW-0328">Glycosyltransferase</keyword>
<comment type="caution">
    <text evidence="24">The sequence shown here is derived from an EMBL/GenBank/DDBJ whole genome shotgun (WGS) entry which is preliminary data.</text>
</comment>
<evidence type="ECO:0000256" key="6">
    <source>
        <dbReference type="ARBA" id="ARBA00022676"/>
    </source>
</evidence>
<feature type="domain" description="GT23" evidence="23">
    <location>
        <begin position="196"/>
        <end position="482"/>
    </location>
</feature>
<dbReference type="PANTHER" id="PTHR13132">
    <property type="entry name" value="ALPHA- 1,6 -FUCOSYLTRANSFERASE"/>
    <property type="match status" value="1"/>
</dbReference>
<accession>A0A3M7S8D7</accession>
<dbReference type="SMART" id="SM00326">
    <property type="entry name" value="SH3"/>
    <property type="match status" value="1"/>
</dbReference>
<evidence type="ECO:0000256" key="16">
    <source>
        <dbReference type="ARBA" id="ARBA00032208"/>
    </source>
</evidence>
<dbReference type="CDD" id="cd11792">
    <property type="entry name" value="SH3_Fut8"/>
    <property type="match status" value="1"/>
</dbReference>
<keyword evidence="25" id="KW-1185">Reference proteome</keyword>
<dbReference type="SUPFAM" id="SSF50044">
    <property type="entry name" value="SH3-domain"/>
    <property type="match status" value="1"/>
</dbReference>
<evidence type="ECO:0000256" key="2">
    <source>
        <dbReference type="ARBA" id="ARBA00004922"/>
    </source>
</evidence>
<dbReference type="STRING" id="10195.A0A3M7S8D7"/>
<proteinExistence type="inferred from homology"/>
<evidence type="ECO:0000256" key="20">
    <source>
        <dbReference type="SAM" id="Coils"/>
    </source>
</evidence>
<dbReference type="InterPro" id="IPR035653">
    <property type="entry name" value="Fut8_SH3"/>
</dbReference>
<evidence type="ECO:0000256" key="17">
    <source>
        <dbReference type="ARBA" id="ARBA00093238"/>
    </source>
</evidence>
<keyword evidence="10 21" id="KW-1133">Transmembrane helix</keyword>
<evidence type="ECO:0000256" key="15">
    <source>
        <dbReference type="ARBA" id="ARBA00030648"/>
    </source>
</evidence>
<comment type="catalytic activity">
    <reaction evidence="17">
        <text>N(4)-{beta-D-GlcNAc-(1-&gt;2)-alpha-D-Man-(1-&gt;3)-[beta-D-GlcNAc-(1-&gt;2)-alpha-D-Man-(1-&gt;6)]-beta-D-Man-(1-&gt;4)-beta-D-GlcNAc-(1-&gt;4)-beta-D-GlcNAc}-L-asparaginyl-[protein] + GDP-beta-L-fucose = an N(4)-{beta-D-GlcNAc-(1-&gt;2)-alpha-D-Man-(1-&gt;3)-[beta-D-GlcNAc-(1-&gt;2)-alpha-D-Man-(1-&gt;6)]-beta-D-Man-(1-&gt;4)-beta-D-GlcNAc-(1-&gt;4)-[alpha-L-Fuc-(1-&gt;6)]-beta-D-GlcNAc}-L-asparaginyl-[protein] + GDP + H(+)</text>
        <dbReference type="Rhea" id="RHEA:12985"/>
        <dbReference type="Rhea" id="RHEA-COMP:13526"/>
        <dbReference type="Rhea" id="RHEA-COMP:13532"/>
        <dbReference type="ChEBI" id="CHEBI:15378"/>
        <dbReference type="ChEBI" id="CHEBI:57273"/>
        <dbReference type="ChEBI" id="CHEBI:58189"/>
        <dbReference type="ChEBI" id="CHEBI:60651"/>
        <dbReference type="ChEBI" id="CHEBI:137207"/>
        <dbReference type="EC" id="2.4.1.68"/>
    </reaction>
</comment>
<keyword evidence="20" id="KW-0175">Coiled coil</keyword>
<evidence type="ECO:0000256" key="11">
    <source>
        <dbReference type="ARBA" id="ARBA00023034"/>
    </source>
</evidence>
<dbReference type="CDD" id="cd11300">
    <property type="entry name" value="Fut8_like"/>
    <property type="match status" value="1"/>
</dbReference>
<keyword evidence="9" id="KW-0735">Signal-anchor</keyword>
<evidence type="ECO:0000256" key="1">
    <source>
        <dbReference type="ARBA" id="ARBA00004447"/>
    </source>
</evidence>
<sequence length="555" mass="65121">MKSTIKYFLLTIIVLWLFGFLYMFFGNSRKNFVEERSDFSNQNDLNNWLLNAEKELLDLQSKNRRNEEIINELRQKAQEYEKKIAGLNSDQAVIFNPSYEFEETRRKIYHDIKDVSFFINSQIGELKNLKETTKLSSHLDFIEKNFQERINLLIASSYNLSISDQLGEWRKSESEKLSHQVQNKFNELQNPSDCKSKKKIICDMGKSCGFGCQMHHVMYCFITAYFTNRTMILQSNGWRYNQKGYEAYFEPLSKTCSNSEESHSSWNDNHNENVKAIKMPIIDAIIDKPDYLPLSVPREFLGAIKKFHGDPFVWWSGQILSFLMRFNSKFQEIVSKHTKDIKFKTPCVGIHVRRTDKIGTEAAFHSIDEYMKYAKDFFDIYDLKNDQKAIRSVYLATDEPKVLQEAKEKYKDYNFLVDETNARTASLDKRYSPESAQGVILDIFHLSQCDYLVCTFSSQVCRMSYELMQVRFPDASWRFKSLDDVYYFGGQNKHDVVAIYDHQPVKEFGEIELKKGDLISLAGNHWNGYSKGKNKRTHQEGLFPTFKTINVIDFY</sequence>
<reference evidence="24 25" key="1">
    <citation type="journal article" date="2018" name="Sci. Rep.">
        <title>Genomic signatures of local adaptation to the degree of environmental predictability in rotifers.</title>
        <authorList>
            <person name="Franch-Gras L."/>
            <person name="Hahn C."/>
            <person name="Garcia-Roger E.M."/>
            <person name="Carmona M.J."/>
            <person name="Serra M."/>
            <person name="Gomez A."/>
        </authorList>
    </citation>
    <scope>NUCLEOTIDE SEQUENCE [LARGE SCALE GENOMIC DNA]</scope>
    <source>
        <strain evidence="24">HYR1</strain>
    </source>
</reference>
<evidence type="ECO:0000256" key="5">
    <source>
        <dbReference type="ARBA" id="ARBA00022443"/>
    </source>
</evidence>
<evidence type="ECO:0000313" key="25">
    <source>
        <dbReference type="Proteomes" id="UP000276133"/>
    </source>
</evidence>
<evidence type="ECO:0000256" key="13">
    <source>
        <dbReference type="ARBA" id="ARBA00023157"/>
    </source>
</evidence>
<evidence type="ECO:0000256" key="12">
    <source>
        <dbReference type="ARBA" id="ARBA00023136"/>
    </source>
</evidence>
<dbReference type="InterPro" id="IPR001452">
    <property type="entry name" value="SH3_domain"/>
</dbReference>
<keyword evidence="11" id="KW-0333">Golgi apparatus</keyword>
<evidence type="ECO:0000259" key="23">
    <source>
        <dbReference type="PROSITE" id="PS51659"/>
    </source>
</evidence>
<evidence type="ECO:0000256" key="19">
    <source>
        <dbReference type="PROSITE-ProRule" id="PRU00992"/>
    </source>
</evidence>
<evidence type="ECO:0000256" key="21">
    <source>
        <dbReference type="SAM" id="Phobius"/>
    </source>
</evidence>
<evidence type="ECO:0000256" key="8">
    <source>
        <dbReference type="ARBA" id="ARBA00022692"/>
    </source>
</evidence>
<evidence type="ECO:0000259" key="22">
    <source>
        <dbReference type="PROSITE" id="PS50002"/>
    </source>
</evidence>
<protein>
    <recommendedName>
        <fullName evidence="4">Alpha-(1,6)-fucosyltransferase</fullName>
        <ecNumber evidence="3">2.4.1.68</ecNumber>
    </recommendedName>
    <alternativeName>
        <fullName evidence="14">GDP-L-Fuc:N-acetyl-beta-D-glucosaminide alpha1,6-fucosyltransferase</fullName>
    </alternativeName>
    <alternativeName>
        <fullName evidence="16">GDP-fucose--glycoprotein fucosyltransferase</fullName>
    </alternativeName>
    <alternativeName>
        <fullName evidence="15">Glycoprotein 6-alpha-L-fucosyltransferase</fullName>
    </alternativeName>
</protein>
<evidence type="ECO:0000256" key="7">
    <source>
        <dbReference type="ARBA" id="ARBA00022679"/>
    </source>
</evidence>
<name>A0A3M7S8D7_BRAPC</name>
<keyword evidence="12 21" id="KW-0472">Membrane</keyword>
<dbReference type="GO" id="GO:0032580">
    <property type="term" value="C:Golgi cisterna membrane"/>
    <property type="evidence" value="ECO:0007669"/>
    <property type="project" value="UniProtKB-SubCell"/>
</dbReference>
<dbReference type="GO" id="GO:0008424">
    <property type="term" value="F:glycoprotein 6-alpha-L-fucosyltransferase activity"/>
    <property type="evidence" value="ECO:0007669"/>
    <property type="project" value="UniProtKB-EC"/>
</dbReference>
<dbReference type="Gene3D" id="1.10.287.1060">
    <property type="entry name" value="ESAT-6-like"/>
    <property type="match status" value="1"/>
</dbReference>
<evidence type="ECO:0000313" key="24">
    <source>
        <dbReference type="EMBL" id="RNA32056.1"/>
    </source>
</evidence>
<dbReference type="Proteomes" id="UP000276133">
    <property type="component" value="Unassembled WGS sequence"/>
</dbReference>
<dbReference type="Gene3D" id="2.30.30.40">
    <property type="entry name" value="SH3 Domains"/>
    <property type="match status" value="1"/>
</dbReference>
<gene>
    <name evidence="24" type="ORF">BpHYR1_038456</name>
</gene>
<dbReference type="InterPro" id="IPR045573">
    <property type="entry name" value="Fut8_N_cat"/>
</dbReference>
<comment type="similarity">
    <text evidence="19">Belongs to the glycosyltransferase 23 family.</text>
</comment>
<dbReference type="EC" id="2.4.1.68" evidence="3"/>
<dbReference type="FunFam" id="3.40.50.11350:FF:000001">
    <property type="entry name" value="Alpha-(1,6)-fucosyltransferase"/>
    <property type="match status" value="1"/>
</dbReference>
<evidence type="ECO:0000256" key="18">
    <source>
        <dbReference type="PROSITE-ProRule" id="PRU00192"/>
    </source>
</evidence>
<evidence type="ECO:0000256" key="10">
    <source>
        <dbReference type="ARBA" id="ARBA00022989"/>
    </source>
</evidence>
<dbReference type="EMBL" id="REGN01001859">
    <property type="protein sequence ID" value="RNA32056.1"/>
    <property type="molecule type" value="Genomic_DNA"/>
</dbReference>
<dbReference type="PANTHER" id="PTHR13132:SF29">
    <property type="entry name" value="ALPHA-(1,6)-FUCOSYLTRANSFERASE"/>
    <property type="match status" value="1"/>
</dbReference>
<dbReference type="FunFam" id="2.30.30.40:FF:000070">
    <property type="entry name" value="Alpha-(1,6)-fucosyltransferase"/>
    <property type="match status" value="1"/>
</dbReference>
<dbReference type="InterPro" id="IPR036028">
    <property type="entry name" value="SH3-like_dom_sf"/>
</dbReference>
<dbReference type="AlphaFoldDB" id="A0A3M7S8D7"/>
<feature type="transmembrane region" description="Helical" evidence="21">
    <location>
        <begin position="7"/>
        <end position="25"/>
    </location>
</feature>
<comment type="pathway">
    <text evidence="2">Protein modification; protein glycosylation.</text>
</comment>
<feature type="domain" description="SH3" evidence="22">
    <location>
        <begin position="491"/>
        <end position="553"/>
    </location>
</feature>
<dbReference type="InterPro" id="IPR027350">
    <property type="entry name" value="GT23_dom"/>
</dbReference>
<feature type="coiled-coil region" evidence="20">
    <location>
        <begin position="49"/>
        <end position="90"/>
    </location>
</feature>
<dbReference type="GO" id="GO:0006487">
    <property type="term" value="P:protein N-linked glycosylation"/>
    <property type="evidence" value="ECO:0007669"/>
    <property type="project" value="TreeGrafter"/>
</dbReference>
<dbReference type="Gene3D" id="3.40.50.11350">
    <property type="match status" value="1"/>
</dbReference>
<dbReference type="PROSITE" id="PS51659">
    <property type="entry name" value="GT23"/>
    <property type="match status" value="1"/>
</dbReference>
<evidence type="ECO:0000256" key="9">
    <source>
        <dbReference type="ARBA" id="ARBA00022968"/>
    </source>
</evidence>
<dbReference type="Pfam" id="PF19745">
    <property type="entry name" value="FUT8_N_cat"/>
    <property type="match status" value="1"/>
</dbReference>
<keyword evidence="5 18" id="KW-0728">SH3 domain</keyword>
<dbReference type="PROSITE" id="PS50002">
    <property type="entry name" value="SH3"/>
    <property type="match status" value="1"/>
</dbReference>
<keyword evidence="8 21" id="KW-0812">Transmembrane</keyword>
<feature type="region of interest" description="Important for donor substrate binding" evidence="19">
    <location>
        <begin position="353"/>
        <end position="354"/>
    </location>
</feature>
<evidence type="ECO:0000256" key="3">
    <source>
        <dbReference type="ARBA" id="ARBA00012660"/>
    </source>
</evidence>
<keyword evidence="7 19" id="KW-0808">Transferase</keyword>
<organism evidence="24 25">
    <name type="scientific">Brachionus plicatilis</name>
    <name type="common">Marine rotifer</name>
    <name type="synonym">Brachionus muelleri</name>
    <dbReference type="NCBI Taxonomy" id="10195"/>
    <lineage>
        <taxon>Eukaryota</taxon>
        <taxon>Metazoa</taxon>
        <taxon>Spiralia</taxon>
        <taxon>Gnathifera</taxon>
        <taxon>Rotifera</taxon>
        <taxon>Eurotatoria</taxon>
        <taxon>Monogononta</taxon>
        <taxon>Pseudotrocha</taxon>
        <taxon>Ploima</taxon>
        <taxon>Brachionidae</taxon>
        <taxon>Brachionus</taxon>
    </lineage>
</organism>
<evidence type="ECO:0000256" key="4">
    <source>
        <dbReference type="ARBA" id="ARBA00018201"/>
    </source>
</evidence>
<evidence type="ECO:0000256" key="14">
    <source>
        <dbReference type="ARBA" id="ARBA00030434"/>
    </source>
</evidence>